<evidence type="ECO:0000256" key="6">
    <source>
        <dbReference type="ARBA" id="ARBA00022801"/>
    </source>
</evidence>
<dbReference type="EMBL" id="CP036291">
    <property type="protein sequence ID" value="QDU89414.1"/>
    <property type="molecule type" value="Genomic_DNA"/>
</dbReference>
<evidence type="ECO:0000256" key="2">
    <source>
        <dbReference type="ARBA" id="ARBA00010370"/>
    </source>
</evidence>
<name>A0A518DD52_9BACT</name>
<dbReference type="PRINTS" id="PR00138">
    <property type="entry name" value="MATRIXIN"/>
</dbReference>
<proteinExistence type="inferred from homology"/>
<dbReference type="GO" id="GO:0030574">
    <property type="term" value="P:collagen catabolic process"/>
    <property type="evidence" value="ECO:0007669"/>
    <property type="project" value="TreeGrafter"/>
</dbReference>
<dbReference type="OrthoDB" id="252952at2"/>
<evidence type="ECO:0000256" key="8">
    <source>
        <dbReference type="ARBA" id="ARBA00023049"/>
    </source>
</evidence>
<feature type="signal peptide" evidence="9">
    <location>
        <begin position="1"/>
        <end position="22"/>
    </location>
</feature>
<keyword evidence="4" id="KW-0479">Metal-binding</keyword>
<keyword evidence="3" id="KW-0645">Protease</keyword>
<dbReference type="AlphaFoldDB" id="A0A518DD52"/>
<feature type="domain" description="Peptidase metallopeptidase" evidence="10">
    <location>
        <begin position="76"/>
        <end position="232"/>
    </location>
</feature>
<feature type="chain" id="PRO_5021999811" evidence="9">
    <location>
        <begin position="23"/>
        <end position="490"/>
    </location>
</feature>
<evidence type="ECO:0000256" key="7">
    <source>
        <dbReference type="ARBA" id="ARBA00022833"/>
    </source>
</evidence>
<dbReference type="PROSITE" id="PS00018">
    <property type="entry name" value="EF_HAND_1"/>
    <property type="match status" value="1"/>
</dbReference>
<dbReference type="GO" id="GO:0008270">
    <property type="term" value="F:zinc ion binding"/>
    <property type="evidence" value="ECO:0007669"/>
    <property type="project" value="InterPro"/>
</dbReference>
<dbReference type="GO" id="GO:0006508">
    <property type="term" value="P:proteolysis"/>
    <property type="evidence" value="ECO:0007669"/>
    <property type="project" value="UniProtKB-KW"/>
</dbReference>
<dbReference type="PANTHER" id="PTHR10201:SF291">
    <property type="entry name" value="MATRIX METALLOPROTEINASE 1, ISOFORM C-RELATED"/>
    <property type="match status" value="1"/>
</dbReference>
<dbReference type="KEGG" id="pnd:Pla175_28040"/>
<dbReference type="InterPro" id="IPR001818">
    <property type="entry name" value="Pept_M10_metallopeptidase"/>
</dbReference>
<dbReference type="InterPro" id="IPR021190">
    <property type="entry name" value="Pept_M10A"/>
</dbReference>
<dbReference type="InterPro" id="IPR006026">
    <property type="entry name" value="Peptidase_Metallo"/>
</dbReference>
<comment type="similarity">
    <text evidence="2">Belongs to the peptidase M10A family.</text>
</comment>
<dbReference type="Gene3D" id="3.40.390.10">
    <property type="entry name" value="Collagenase (Catalytic Domain)"/>
    <property type="match status" value="1"/>
</dbReference>
<sequence precursor="true">MHQPLRFAFLLSALLGAVPDAAGFFANGSWPATAVDGPTPASGVPITLTWSIVADGVPIPSLGPSPGRANNLAAVFDGLIGGSGVPDVVDKPWFALIEDSFDRWAELSGVTLLYEPNDDGQPLGAAPGVPGVRGDIRLAGASIDGVGTALGQSGYLPDGDITLDTSEAAYFGDPTDDYLRFRHTLMHEIGHSLGLGHTESFNALVLMSPTASTAFDGPQFDDLRGAHQLYGDAYEKQAAAGNNAPGSATPLGALAIGGSLQIGGDVPASSAPIGPQQTDFVSITNQSDEDYFAFTIAEPASVDLTLTPVGRTYSERSNPSDLYTTVNSARQSDLSLQLYRAAGGTPVLLATAAAAGLGVAESLLGVELSLPGEYLVRVAGGADSVQFYSLAIAAEAVVIDPPTLVGDFNQDGLVDAADYSVWRDLLGTSTPLANAPDSPGIVDQADYQSWRTAFGGRLEAAGVTPVPEPASVTFCIVVAALTYVRRTAWL</sequence>
<keyword evidence="5 9" id="KW-0732">Signal</keyword>
<evidence type="ECO:0000313" key="12">
    <source>
        <dbReference type="Proteomes" id="UP000317429"/>
    </source>
</evidence>
<gene>
    <name evidence="11" type="ORF">Pla175_28040</name>
</gene>
<dbReference type="Proteomes" id="UP000317429">
    <property type="component" value="Chromosome"/>
</dbReference>
<evidence type="ECO:0000313" key="11">
    <source>
        <dbReference type="EMBL" id="QDU89414.1"/>
    </source>
</evidence>
<evidence type="ECO:0000256" key="5">
    <source>
        <dbReference type="ARBA" id="ARBA00022729"/>
    </source>
</evidence>
<evidence type="ECO:0000259" key="10">
    <source>
        <dbReference type="SMART" id="SM00235"/>
    </source>
</evidence>
<evidence type="ECO:0000256" key="3">
    <source>
        <dbReference type="ARBA" id="ARBA00022670"/>
    </source>
</evidence>
<dbReference type="GO" id="GO:0005615">
    <property type="term" value="C:extracellular space"/>
    <property type="evidence" value="ECO:0007669"/>
    <property type="project" value="TreeGrafter"/>
</dbReference>
<keyword evidence="6" id="KW-0378">Hydrolase</keyword>
<evidence type="ECO:0000256" key="9">
    <source>
        <dbReference type="SAM" id="SignalP"/>
    </source>
</evidence>
<dbReference type="InterPro" id="IPR018247">
    <property type="entry name" value="EF_Hand_1_Ca_BS"/>
</dbReference>
<dbReference type="Pfam" id="PF00413">
    <property type="entry name" value="Peptidase_M10"/>
    <property type="match status" value="1"/>
</dbReference>
<evidence type="ECO:0000256" key="1">
    <source>
        <dbReference type="ARBA" id="ARBA00001947"/>
    </source>
</evidence>
<dbReference type="GO" id="GO:0004222">
    <property type="term" value="F:metalloendopeptidase activity"/>
    <property type="evidence" value="ECO:0007669"/>
    <property type="project" value="InterPro"/>
</dbReference>
<keyword evidence="12" id="KW-1185">Reference proteome</keyword>
<reference evidence="11 12" key="1">
    <citation type="submission" date="2019-02" db="EMBL/GenBank/DDBJ databases">
        <title>Deep-cultivation of Planctomycetes and their phenomic and genomic characterization uncovers novel biology.</title>
        <authorList>
            <person name="Wiegand S."/>
            <person name="Jogler M."/>
            <person name="Boedeker C."/>
            <person name="Pinto D."/>
            <person name="Vollmers J."/>
            <person name="Rivas-Marin E."/>
            <person name="Kohn T."/>
            <person name="Peeters S.H."/>
            <person name="Heuer A."/>
            <person name="Rast P."/>
            <person name="Oberbeckmann S."/>
            <person name="Bunk B."/>
            <person name="Jeske O."/>
            <person name="Meyerdierks A."/>
            <person name="Storesund J.E."/>
            <person name="Kallscheuer N."/>
            <person name="Luecker S."/>
            <person name="Lage O.M."/>
            <person name="Pohl T."/>
            <person name="Merkel B.J."/>
            <person name="Hornburger P."/>
            <person name="Mueller R.-W."/>
            <person name="Bruemmer F."/>
            <person name="Labrenz M."/>
            <person name="Spormann A.M."/>
            <person name="Op den Camp H."/>
            <person name="Overmann J."/>
            <person name="Amann R."/>
            <person name="Jetten M.S.M."/>
            <person name="Mascher T."/>
            <person name="Medema M.H."/>
            <person name="Devos D.P."/>
            <person name="Kaster A.-K."/>
            <person name="Ovreas L."/>
            <person name="Rohde M."/>
            <person name="Galperin M.Y."/>
            <person name="Jogler C."/>
        </authorList>
    </citation>
    <scope>NUCLEOTIDE SEQUENCE [LARGE SCALE GENOMIC DNA]</scope>
    <source>
        <strain evidence="11 12">Pla175</strain>
    </source>
</reference>
<evidence type="ECO:0000256" key="4">
    <source>
        <dbReference type="ARBA" id="ARBA00022723"/>
    </source>
</evidence>
<keyword evidence="8" id="KW-0482">Metalloprotease</keyword>
<dbReference type="SUPFAM" id="SSF55486">
    <property type="entry name" value="Metalloproteases ('zincins'), catalytic domain"/>
    <property type="match status" value="1"/>
</dbReference>
<dbReference type="InterPro" id="IPR024079">
    <property type="entry name" value="MetalloPept_cat_dom_sf"/>
</dbReference>
<accession>A0A518DD52</accession>
<comment type="cofactor">
    <cofactor evidence="1">
        <name>Zn(2+)</name>
        <dbReference type="ChEBI" id="CHEBI:29105"/>
    </cofactor>
</comment>
<organism evidence="11 12">
    <name type="scientific">Pirellulimonas nuda</name>
    <dbReference type="NCBI Taxonomy" id="2528009"/>
    <lineage>
        <taxon>Bacteria</taxon>
        <taxon>Pseudomonadati</taxon>
        <taxon>Planctomycetota</taxon>
        <taxon>Planctomycetia</taxon>
        <taxon>Pirellulales</taxon>
        <taxon>Lacipirellulaceae</taxon>
        <taxon>Pirellulimonas</taxon>
    </lineage>
</organism>
<dbReference type="SMART" id="SM00235">
    <property type="entry name" value="ZnMc"/>
    <property type="match status" value="1"/>
</dbReference>
<keyword evidence="7" id="KW-0862">Zinc</keyword>
<dbReference type="PANTHER" id="PTHR10201">
    <property type="entry name" value="MATRIX METALLOPROTEINASE"/>
    <property type="match status" value="1"/>
</dbReference>
<dbReference type="Gene3D" id="2.60.120.380">
    <property type="match status" value="1"/>
</dbReference>
<dbReference type="GO" id="GO:0030198">
    <property type="term" value="P:extracellular matrix organization"/>
    <property type="evidence" value="ECO:0007669"/>
    <property type="project" value="TreeGrafter"/>
</dbReference>
<protein>
    <submittedName>
        <fullName evidence="11">Matrixin</fullName>
    </submittedName>
</protein>
<dbReference type="GO" id="GO:0031012">
    <property type="term" value="C:extracellular matrix"/>
    <property type="evidence" value="ECO:0007669"/>
    <property type="project" value="InterPro"/>
</dbReference>
<dbReference type="RefSeq" id="WP_145285890.1">
    <property type="nucleotide sequence ID" value="NZ_CP036291.1"/>
</dbReference>